<sequence>MKRKRESSSDSSISIILECESRGEEDFDILTIGEYVLLFLNFISICKIIDRNVCEYSVTVMAKSGLLQWKWPENEDIMWYPKEDIVQKIEEPGLKNNSELYVIPEMKKFTATLLSALEKSLFLPSITDQ</sequence>
<dbReference type="Proteomes" id="UP000801492">
    <property type="component" value="Unassembled WGS sequence"/>
</dbReference>
<dbReference type="AlphaFoldDB" id="A0A8K0GKR2"/>
<evidence type="ECO:0000313" key="1">
    <source>
        <dbReference type="EMBL" id="KAF2903629.1"/>
    </source>
</evidence>
<evidence type="ECO:0000313" key="2">
    <source>
        <dbReference type="Proteomes" id="UP000801492"/>
    </source>
</evidence>
<dbReference type="EMBL" id="VTPC01000965">
    <property type="protein sequence ID" value="KAF2903629.1"/>
    <property type="molecule type" value="Genomic_DNA"/>
</dbReference>
<comment type="caution">
    <text evidence="1">The sequence shown here is derived from an EMBL/GenBank/DDBJ whole genome shotgun (WGS) entry which is preliminary data.</text>
</comment>
<organism evidence="1 2">
    <name type="scientific">Ignelater luminosus</name>
    <name type="common">Cucubano</name>
    <name type="synonym">Pyrophorus luminosus</name>
    <dbReference type="NCBI Taxonomy" id="2038154"/>
    <lineage>
        <taxon>Eukaryota</taxon>
        <taxon>Metazoa</taxon>
        <taxon>Ecdysozoa</taxon>
        <taxon>Arthropoda</taxon>
        <taxon>Hexapoda</taxon>
        <taxon>Insecta</taxon>
        <taxon>Pterygota</taxon>
        <taxon>Neoptera</taxon>
        <taxon>Endopterygota</taxon>
        <taxon>Coleoptera</taxon>
        <taxon>Polyphaga</taxon>
        <taxon>Elateriformia</taxon>
        <taxon>Elateroidea</taxon>
        <taxon>Elateridae</taxon>
        <taxon>Agrypninae</taxon>
        <taxon>Pyrophorini</taxon>
        <taxon>Ignelater</taxon>
    </lineage>
</organism>
<proteinExistence type="predicted"/>
<accession>A0A8K0GKR2</accession>
<protein>
    <submittedName>
        <fullName evidence="1">Uncharacterized protein</fullName>
    </submittedName>
</protein>
<gene>
    <name evidence="1" type="ORF">ILUMI_02561</name>
</gene>
<dbReference type="OrthoDB" id="6767591at2759"/>
<reference evidence="1" key="1">
    <citation type="submission" date="2019-08" db="EMBL/GenBank/DDBJ databases">
        <title>The genome of the North American firefly Photinus pyralis.</title>
        <authorList>
            <consortium name="Photinus pyralis genome working group"/>
            <person name="Fallon T.R."/>
            <person name="Sander Lower S.E."/>
            <person name="Weng J.-K."/>
        </authorList>
    </citation>
    <scope>NUCLEOTIDE SEQUENCE</scope>
    <source>
        <strain evidence="1">TRF0915ILg1</strain>
        <tissue evidence="1">Whole body</tissue>
    </source>
</reference>
<name>A0A8K0GKR2_IGNLU</name>
<keyword evidence="2" id="KW-1185">Reference proteome</keyword>